<evidence type="ECO:0008006" key="4">
    <source>
        <dbReference type="Google" id="ProtNLM"/>
    </source>
</evidence>
<feature type="compositionally biased region" description="Basic and acidic residues" evidence="1">
    <location>
        <begin position="102"/>
        <end position="111"/>
    </location>
</feature>
<comment type="caution">
    <text evidence="2">The sequence shown here is derived from an EMBL/GenBank/DDBJ whole genome shotgun (WGS) entry which is preliminary data.</text>
</comment>
<evidence type="ECO:0000313" key="3">
    <source>
        <dbReference type="Proteomes" id="UP000031196"/>
    </source>
</evidence>
<gene>
    <name evidence="2" type="ORF">RM50_11735</name>
</gene>
<dbReference type="OrthoDB" id="3404379at2"/>
<accession>A0A0B4DQ49</accession>
<sequence>MSFFLVFLAVALVAAVLWAVLGGRTRKTRGAALPTLLDGGFDEPQANLPPVLLPENAGPEDLARLRFSLGLRGYRMDQVDQVLDELADQLAARNTELAELRARLAAKEHHPGQPSGGGPAPAADAREDADPEAADGGAGSVRPESAVQGKGGL</sequence>
<dbReference type="Proteomes" id="UP000031196">
    <property type="component" value="Unassembled WGS sequence"/>
</dbReference>
<feature type="region of interest" description="Disordered" evidence="1">
    <location>
        <begin position="102"/>
        <end position="153"/>
    </location>
</feature>
<organism evidence="2 3">
    <name type="scientific">Pseudarthrobacter phenanthrenivorans</name>
    <name type="common">Arthrobacter phenanthrenivorans</name>
    <dbReference type="NCBI Taxonomy" id="361575"/>
    <lineage>
        <taxon>Bacteria</taxon>
        <taxon>Bacillati</taxon>
        <taxon>Actinomycetota</taxon>
        <taxon>Actinomycetes</taxon>
        <taxon>Micrococcales</taxon>
        <taxon>Micrococcaceae</taxon>
        <taxon>Pseudarthrobacter</taxon>
    </lineage>
</organism>
<dbReference type="EMBL" id="JWTB01000021">
    <property type="protein sequence ID" value="KIC66550.1"/>
    <property type="molecule type" value="Genomic_DNA"/>
</dbReference>
<evidence type="ECO:0000256" key="1">
    <source>
        <dbReference type="SAM" id="MobiDB-lite"/>
    </source>
</evidence>
<dbReference type="AlphaFoldDB" id="A0A0B4DQ49"/>
<dbReference type="Gene3D" id="6.10.250.660">
    <property type="match status" value="1"/>
</dbReference>
<evidence type="ECO:0000313" key="2">
    <source>
        <dbReference type="EMBL" id="KIC66550.1"/>
    </source>
</evidence>
<dbReference type="RefSeq" id="WP_043452756.1">
    <property type="nucleotide sequence ID" value="NZ_JWTB01000021.1"/>
</dbReference>
<dbReference type="InterPro" id="IPR019933">
    <property type="entry name" value="DivIVA_domain"/>
</dbReference>
<dbReference type="NCBIfam" id="TIGR03544">
    <property type="entry name" value="DivI1A_domain"/>
    <property type="match status" value="1"/>
</dbReference>
<proteinExistence type="predicted"/>
<name>A0A0B4DQ49_PSEPS</name>
<reference evidence="2 3" key="1">
    <citation type="submission" date="2014-12" db="EMBL/GenBank/DDBJ databases">
        <title>Genome sequencing of Arthrobacter phenanthrenivorans SWC37.</title>
        <authorList>
            <person name="Tan P.W."/>
            <person name="Chan K.-G."/>
        </authorList>
    </citation>
    <scope>NUCLEOTIDE SEQUENCE [LARGE SCALE GENOMIC DNA]</scope>
    <source>
        <strain evidence="2 3">SWC37</strain>
    </source>
</reference>
<protein>
    <recommendedName>
        <fullName evidence="4">DivIVA domain-containing protein</fullName>
    </recommendedName>
</protein>